<gene>
    <name evidence="1" type="ORF">NEZAVI_LOCUS6866</name>
</gene>
<dbReference type="EMBL" id="OV725079">
    <property type="protein sequence ID" value="CAH1396902.1"/>
    <property type="molecule type" value="Genomic_DNA"/>
</dbReference>
<evidence type="ECO:0000313" key="1">
    <source>
        <dbReference type="EMBL" id="CAH1396902.1"/>
    </source>
</evidence>
<reference evidence="1" key="1">
    <citation type="submission" date="2022-01" db="EMBL/GenBank/DDBJ databases">
        <authorList>
            <person name="King R."/>
        </authorList>
    </citation>
    <scope>NUCLEOTIDE SEQUENCE</scope>
</reference>
<dbReference type="Proteomes" id="UP001152798">
    <property type="component" value="Chromosome 3"/>
</dbReference>
<protein>
    <submittedName>
        <fullName evidence="1">Uncharacterized protein</fullName>
    </submittedName>
</protein>
<evidence type="ECO:0000313" key="2">
    <source>
        <dbReference type="Proteomes" id="UP001152798"/>
    </source>
</evidence>
<name>A0A9P0H7Q4_NEZVI</name>
<sequence length="239" mass="27823">MAKRRKRASLRWLWKMKKSSYPPWLSARWTPTPDDSSNSHTQSLIISISFEERRELTIWRWNTTANENARKEVVPPPSAPHCWSPQQGQSIHYLFSYFANYSMEKHCSSRSSTDRRFNKSLNQWRTLRMGSFVANALEFFSTSKRGAIIKKLHDVQDLYRGGAQWMLGEHSKLSWQLLRLEHFRMDPESYADPDRSHDVPLSYSDALITFVASLPGPNRELFLNDLCNLIANVISDVTL</sequence>
<keyword evidence="2" id="KW-1185">Reference proteome</keyword>
<proteinExistence type="predicted"/>
<organism evidence="1 2">
    <name type="scientific">Nezara viridula</name>
    <name type="common">Southern green stink bug</name>
    <name type="synonym">Cimex viridulus</name>
    <dbReference type="NCBI Taxonomy" id="85310"/>
    <lineage>
        <taxon>Eukaryota</taxon>
        <taxon>Metazoa</taxon>
        <taxon>Ecdysozoa</taxon>
        <taxon>Arthropoda</taxon>
        <taxon>Hexapoda</taxon>
        <taxon>Insecta</taxon>
        <taxon>Pterygota</taxon>
        <taxon>Neoptera</taxon>
        <taxon>Paraneoptera</taxon>
        <taxon>Hemiptera</taxon>
        <taxon>Heteroptera</taxon>
        <taxon>Panheteroptera</taxon>
        <taxon>Pentatomomorpha</taxon>
        <taxon>Pentatomoidea</taxon>
        <taxon>Pentatomidae</taxon>
        <taxon>Pentatominae</taxon>
        <taxon>Nezara</taxon>
    </lineage>
</organism>
<accession>A0A9P0H7Q4</accession>
<dbReference type="AlphaFoldDB" id="A0A9P0H7Q4"/>